<evidence type="ECO:0000259" key="4">
    <source>
        <dbReference type="SMART" id="SM00093"/>
    </source>
</evidence>
<gene>
    <name evidence="5" type="ORF">QYE76_001537</name>
</gene>
<feature type="transmembrane region" description="Helical" evidence="3">
    <location>
        <begin position="33"/>
        <end position="55"/>
    </location>
</feature>
<evidence type="ECO:0000256" key="2">
    <source>
        <dbReference type="RuleBase" id="RU000411"/>
    </source>
</evidence>
<keyword evidence="3" id="KW-1133">Transmembrane helix</keyword>
<comment type="similarity">
    <text evidence="1 2">Belongs to the serpin family.</text>
</comment>
<feature type="domain" description="Serpin" evidence="4">
    <location>
        <begin position="13"/>
        <end position="255"/>
    </location>
</feature>
<keyword evidence="3" id="KW-0812">Transmembrane</keyword>
<dbReference type="InterPro" id="IPR036186">
    <property type="entry name" value="Serpin_sf"/>
</dbReference>
<comment type="caution">
    <text evidence="5">The sequence shown here is derived from an EMBL/GenBank/DDBJ whole genome shotgun (WGS) entry which is preliminary data.</text>
</comment>
<keyword evidence="3" id="KW-0472">Membrane</keyword>
<protein>
    <recommendedName>
        <fullName evidence="4">Serpin domain-containing protein</fullName>
    </recommendedName>
</protein>
<dbReference type="SMART" id="SM00093">
    <property type="entry name" value="SERPIN"/>
    <property type="match status" value="1"/>
</dbReference>
<dbReference type="PANTHER" id="PTHR11461">
    <property type="entry name" value="SERINE PROTEASE INHIBITOR, SERPIN"/>
    <property type="match status" value="1"/>
</dbReference>
<dbReference type="AlphaFoldDB" id="A0AAD8RN35"/>
<dbReference type="Pfam" id="PF00079">
    <property type="entry name" value="Serpin"/>
    <property type="match status" value="1"/>
</dbReference>
<proteinExistence type="inferred from homology"/>
<dbReference type="InterPro" id="IPR023796">
    <property type="entry name" value="Serpin_dom"/>
</dbReference>
<sequence>MEAQQSGMADLAARLTKLLADKNSKSNLVFSPLSIYAVLALLAAGAGAATLEEVLRVLGARSRRELEDSVARLRDGPLRDMSESGGPSVAFAYGVWSDLTRPMKPAYRDTVVGTYKAEASVVDFLNDPEQAARQINTWVAEATMNLITSVVPPRSLDPNTRLVLANAVYFKGKWNLAFDERQTTNKPFYRLDGTAVNVPFMTNYSRHYIAEHDGFMVLKLRYKSSPCTRLHHCMCIFLPDSLDGLGSTTRKTGFR</sequence>
<evidence type="ECO:0000256" key="1">
    <source>
        <dbReference type="ARBA" id="ARBA00009500"/>
    </source>
</evidence>
<dbReference type="Proteomes" id="UP001231189">
    <property type="component" value="Unassembled WGS sequence"/>
</dbReference>
<keyword evidence="6" id="KW-1185">Reference proteome</keyword>
<organism evidence="5 6">
    <name type="scientific">Lolium multiflorum</name>
    <name type="common">Italian ryegrass</name>
    <name type="synonym">Lolium perenne subsp. multiflorum</name>
    <dbReference type="NCBI Taxonomy" id="4521"/>
    <lineage>
        <taxon>Eukaryota</taxon>
        <taxon>Viridiplantae</taxon>
        <taxon>Streptophyta</taxon>
        <taxon>Embryophyta</taxon>
        <taxon>Tracheophyta</taxon>
        <taxon>Spermatophyta</taxon>
        <taxon>Magnoliopsida</taxon>
        <taxon>Liliopsida</taxon>
        <taxon>Poales</taxon>
        <taxon>Poaceae</taxon>
        <taxon>BOP clade</taxon>
        <taxon>Pooideae</taxon>
        <taxon>Poodae</taxon>
        <taxon>Poeae</taxon>
        <taxon>Poeae Chloroplast Group 2 (Poeae type)</taxon>
        <taxon>Loliodinae</taxon>
        <taxon>Loliinae</taxon>
        <taxon>Lolium</taxon>
    </lineage>
</organism>
<dbReference type="GO" id="GO:0004867">
    <property type="term" value="F:serine-type endopeptidase inhibitor activity"/>
    <property type="evidence" value="ECO:0007669"/>
    <property type="project" value="InterPro"/>
</dbReference>
<dbReference type="InterPro" id="IPR042185">
    <property type="entry name" value="Serpin_sf_2"/>
</dbReference>
<dbReference type="InterPro" id="IPR000215">
    <property type="entry name" value="Serpin_fam"/>
</dbReference>
<dbReference type="PANTHER" id="PTHR11461:SF386">
    <property type="entry name" value="SERPIN DOMAIN-CONTAINING PROTEIN"/>
    <property type="match status" value="1"/>
</dbReference>
<evidence type="ECO:0000256" key="3">
    <source>
        <dbReference type="SAM" id="Phobius"/>
    </source>
</evidence>
<dbReference type="EMBL" id="JAUUTY010000005">
    <property type="protein sequence ID" value="KAK1627222.1"/>
    <property type="molecule type" value="Genomic_DNA"/>
</dbReference>
<dbReference type="GO" id="GO:0005615">
    <property type="term" value="C:extracellular space"/>
    <property type="evidence" value="ECO:0007669"/>
    <property type="project" value="InterPro"/>
</dbReference>
<evidence type="ECO:0000313" key="6">
    <source>
        <dbReference type="Proteomes" id="UP001231189"/>
    </source>
</evidence>
<reference evidence="5" key="1">
    <citation type="submission" date="2023-07" db="EMBL/GenBank/DDBJ databases">
        <title>A chromosome-level genome assembly of Lolium multiflorum.</title>
        <authorList>
            <person name="Chen Y."/>
            <person name="Copetti D."/>
            <person name="Kolliker R."/>
            <person name="Studer B."/>
        </authorList>
    </citation>
    <scope>NUCLEOTIDE SEQUENCE</scope>
    <source>
        <strain evidence="5">02402/16</strain>
        <tissue evidence="5">Leaf</tissue>
    </source>
</reference>
<dbReference type="SUPFAM" id="SSF56574">
    <property type="entry name" value="Serpins"/>
    <property type="match status" value="1"/>
</dbReference>
<dbReference type="InterPro" id="IPR042178">
    <property type="entry name" value="Serpin_sf_1"/>
</dbReference>
<dbReference type="Gene3D" id="2.30.39.10">
    <property type="entry name" value="Alpha-1-antitrypsin, domain 1"/>
    <property type="match status" value="1"/>
</dbReference>
<dbReference type="Gene3D" id="3.30.497.10">
    <property type="entry name" value="Antithrombin, subunit I, domain 2"/>
    <property type="match status" value="1"/>
</dbReference>
<name>A0AAD8RN35_LOLMU</name>
<evidence type="ECO:0000313" key="5">
    <source>
        <dbReference type="EMBL" id="KAK1627222.1"/>
    </source>
</evidence>
<accession>A0AAD8RN35</accession>